<protein>
    <submittedName>
        <fullName evidence="1">Uncharacterized protein</fullName>
    </submittedName>
</protein>
<keyword evidence="2" id="KW-1185">Reference proteome</keyword>
<dbReference type="Proteomes" id="UP000520814">
    <property type="component" value="Unassembled WGS sequence"/>
</dbReference>
<dbReference type="AlphaFoldDB" id="A0A7W9W5R4"/>
<sequence>MGLFTESPFTPKKSLAAQRRQQRLNLLLAEYLPHCTSPELIPLLLEAYVHAPMSQRLLLERALTRTLTPLSGEAVFTLPFALRAQLAVIAEEPLTLQDLAIAICLALTSARDGNIQPVLRRMSRDARSVRLREVAAECLREFSDPIP</sequence>
<evidence type="ECO:0000313" key="1">
    <source>
        <dbReference type="EMBL" id="MBB6049185.1"/>
    </source>
</evidence>
<organism evidence="1 2">
    <name type="scientific">Armatimonas rosea</name>
    <dbReference type="NCBI Taxonomy" id="685828"/>
    <lineage>
        <taxon>Bacteria</taxon>
        <taxon>Bacillati</taxon>
        <taxon>Armatimonadota</taxon>
        <taxon>Armatimonadia</taxon>
        <taxon>Armatimonadales</taxon>
        <taxon>Armatimonadaceae</taxon>
        <taxon>Armatimonas</taxon>
    </lineage>
</organism>
<dbReference type="RefSeq" id="WP_184192801.1">
    <property type="nucleotide sequence ID" value="NZ_JACHGW010000001.1"/>
</dbReference>
<gene>
    <name evidence="1" type="ORF">HNQ39_000947</name>
</gene>
<comment type="caution">
    <text evidence="1">The sequence shown here is derived from an EMBL/GenBank/DDBJ whole genome shotgun (WGS) entry which is preliminary data.</text>
</comment>
<reference evidence="1 2" key="1">
    <citation type="submission" date="2020-08" db="EMBL/GenBank/DDBJ databases">
        <title>Genomic Encyclopedia of Type Strains, Phase IV (KMG-IV): sequencing the most valuable type-strain genomes for metagenomic binning, comparative biology and taxonomic classification.</title>
        <authorList>
            <person name="Goeker M."/>
        </authorList>
    </citation>
    <scope>NUCLEOTIDE SEQUENCE [LARGE SCALE GENOMIC DNA]</scope>
    <source>
        <strain evidence="1 2">DSM 23562</strain>
    </source>
</reference>
<accession>A0A7W9W5R4</accession>
<name>A0A7W9W5R4_ARMRO</name>
<proteinExistence type="predicted"/>
<dbReference type="EMBL" id="JACHGW010000001">
    <property type="protein sequence ID" value="MBB6049185.1"/>
    <property type="molecule type" value="Genomic_DNA"/>
</dbReference>
<evidence type="ECO:0000313" key="2">
    <source>
        <dbReference type="Proteomes" id="UP000520814"/>
    </source>
</evidence>